<dbReference type="PANTHER" id="PTHR32294">
    <property type="entry name" value="DNA POLYMERASE III SUBUNIT ALPHA"/>
    <property type="match status" value="1"/>
</dbReference>
<dbReference type="InterPro" id="IPR004365">
    <property type="entry name" value="NA-bd_OB_tRNA"/>
</dbReference>
<dbReference type="GO" id="GO:0003676">
    <property type="term" value="F:nucleic acid binding"/>
    <property type="evidence" value="ECO:0007669"/>
    <property type="project" value="InterPro"/>
</dbReference>
<dbReference type="InterPro" id="IPR030934">
    <property type="entry name" value="Intein_C"/>
</dbReference>
<dbReference type="AlphaFoldDB" id="A0A0H3K7V6"/>
<feature type="domain" description="OB" evidence="2">
    <location>
        <begin position="291"/>
        <end position="358"/>
    </location>
</feature>
<dbReference type="GO" id="GO:0008408">
    <property type="term" value="F:3'-5' exonuclease activity"/>
    <property type="evidence" value="ECO:0007669"/>
    <property type="project" value="InterPro"/>
</dbReference>
<dbReference type="Proteomes" id="UP000001175">
    <property type="component" value="Chromosome"/>
</dbReference>
<dbReference type="eggNOG" id="COG0587">
    <property type="taxonomic scope" value="Bacteria"/>
</dbReference>
<reference evidence="4 5" key="1">
    <citation type="journal article" date="2007" name="Photosyn. Res.">
        <title>Complete nucleotide sequence of the freshwater unicellular cyanobacterium Synechococcus elongatus PCC 6301 chromosome: gene content and organization.</title>
        <authorList>
            <person name="Sugita C."/>
            <person name="Ogata K."/>
            <person name="Shikata M."/>
            <person name="Jikuya H."/>
            <person name="Takano J."/>
            <person name="Furumichi M."/>
            <person name="Kanehisa M."/>
            <person name="Omata T."/>
            <person name="Sugiura M."/>
            <person name="Sugita M."/>
        </authorList>
    </citation>
    <scope>NUCLEOTIDE SEQUENCE [LARGE SCALE GENOMIC DNA]</scope>
    <source>
        <strain evidence="5">ATCC 27144 / PCC 6301 / SAUG 1402/1</strain>
    </source>
</reference>
<evidence type="ECO:0000313" key="4">
    <source>
        <dbReference type="EMBL" id="BAD79142.1"/>
    </source>
</evidence>
<dbReference type="RefSeq" id="WP_011243264.1">
    <property type="nucleotide sequence ID" value="NC_006576.1"/>
</dbReference>
<name>A0A0H3K7V6_SYNP6</name>
<accession>A0A0H3K7V6</accession>
<feature type="region of interest" description="Disordered" evidence="1">
    <location>
        <begin position="207"/>
        <end position="233"/>
    </location>
</feature>
<dbReference type="NCBIfam" id="NF005616">
    <property type="entry name" value="PRK07373.1"/>
    <property type="match status" value="1"/>
</dbReference>
<dbReference type="InterPro" id="IPR029460">
    <property type="entry name" value="DNAPol_HHH"/>
</dbReference>
<dbReference type="PROSITE" id="PS50818">
    <property type="entry name" value="INTEIN_C_TER"/>
    <property type="match status" value="1"/>
</dbReference>
<feature type="domain" description="DNA polymerase helix-hairpin-helix motif" evidence="3">
    <location>
        <begin position="90"/>
        <end position="181"/>
    </location>
</feature>
<sequence length="447" mass="49013">MVKIVRRRSLGVQPVYDLGVATVHNFVLANGLVASNCFNKSHSTAYGYVTFQTAYLKANFPVEYMAALLTVNSGNADKVQKYIANCAAMGIEVLPPDINRSGVDFTPTGDRILFGLSAIRNLGLGAIESILAARDVGGPFLSLADLCDRVDTGSLNRRAMESLIHAGALDVLETGANRQQLVADLPLVIDWANSRAKDRASGQGNLFDMLGSNDSNSSPLDTAPKAPAVPDYSPDEKLKLEKELLGFYLSDHPLKVVQEPARLLAPASISDLEDYCDRGLISTIALLTEVKPVVTKKGDRMAILRIEDLSGNTEAVVFPRSYERIGHYIEADARLMLWGKVDRRDDQVQFIIEDAEPIDHVRLVLVELSVEQASDIVQQQRLKELLLQQKREEERSKVPVVAVIQAGSDRYFVRLGAQFRVEDPEEAVEALQAADFQARAEALLSPA</sequence>
<dbReference type="GeneID" id="72429395"/>
<proteinExistence type="predicted"/>
<dbReference type="InterPro" id="IPR004805">
    <property type="entry name" value="DnaE2/DnaE/PolC"/>
</dbReference>
<dbReference type="GO" id="GO:0006260">
    <property type="term" value="P:DNA replication"/>
    <property type="evidence" value="ECO:0007669"/>
    <property type="project" value="InterPro"/>
</dbReference>
<dbReference type="PANTHER" id="PTHR32294:SF0">
    <property type="entry name" value="DNA POLYMERASE III SUBUNIT ALPHA"/>
    <property type="match status" value="1"/>
</dbReference>
<evidence type="ECO:0000313" key="5">
    <source>
        <dbReference type="Proteomes" id="UP000001175"/>
    </source>
</evidence>
<protein>
    <submittedName>
        <fullName evidence="4">DNA polymerase III alpha subunit</fullName>
    </submittedName>
</protein>
<dbReference type="Gene3D" id="2.170.16.10">
    <property type="entry name" value="Hedgehog/Intein (Hint) domain"/>
    <property type="match status" value="1"/>
</dbReference>
<evidence type="ECO:0000256" key="1">
    <source>
        <dbReference type="SAM" id="MobiDB-lite"/>
    </source>
</evidence>
<dbReference type="NCBIfam" id="TIGR01443">
    <property type="entry name" value="intein_Cterm"/>
    <property type="match status" value="1"/>
</dbReference>
<dbReference type="Pfam" id="PF14579">
    <property type="entry name" value="HHH_6"/>
    <property type="match status" value="1"/>
</dbReference>
<evidence type="ECO:0000259" key="2">
    <source>
        <dbReference type="Pfam" id="PF01336"/>
    </source>
</evidence>
<dbReference type="KEGG" id="syc:syc0952_d"/>
<gene>
    <name evidence="4" type="primary">dnaE</name>
    <name evidence="4" type="ordered locus">syc0952_d</name>
</gene>
<dbReference type="EMBL" id="AP008231">
    <property type="protein sequence ID" value="BAD79142.1"/>
    <property type="molecule type" value="Genomic_DNA"/>
</dbReference>
<evidence type="ECO:0000259" key="3">
    <source>
        <dbReference type="Pfam" id="PF14579"/>
    </source>
</evidence>
<dbReference type="Pfam" id="PF01336">
    <property type="entry name" value="tRNA_anti-codon"/>
    <property type="match status" value="1"/>
</dbReference>
<dbReference type="CDD" id="cd04485">
    <property type="entry name" value="DnaE_OBF"/>
    <property type="match status" value="1"/>
</dbReference>
<dbReference type="Gene3D" id="1.10.150.870">
    <property type="match status" value="1"/>
</dbReference>
<organism evidence="4 5">
    <name type="scientific">Synechococcus sp. (strain ATCC 27144 / PCC 6301 / SAUG 1402/1)</name>
    <name type="common">Anacystis nidulans</name>
    <dbReference type="NCBI Taxonomy" id="269084"/>
    <lineage>
        <taxon>Bacteria</taxon>
        <taxon>Bacillati</taxon>
        <taxon>Cyanobacteriota</taxon>
        <taxon>Cyanophyceae</taxon>
        <taxon>Synechococcales</taxon>
        <taxon>Synechococcaceae</taxon>
        <taxon>Synechococcus</taxon>
    </lineage>
</organism>